<dbReference type="InterPro" id="IPR006342">
    <property type="entry name" value="FkbM_mtfrase"/>
</dbReference>
<evidence type="ECO:0000259" key="1">
    <source>
        <dbReference type="Pfam" id="PF05050"/>
    </source>
</evidence>
<dbReference type="AlphaFoldDB" id="A0A255Z6U6"/>
<dbReference type="SUPFAM" id="SSF53756">
    <property type="entry name" value="UDP-Glycosyltransferase/glycogen phosphorylase"/>
    <property type="match status" value="1"/>
</dbReference>
<dbReference type="InterPro" id="IPR029063">
    <property type="entry name" value="SAM-dependent_MTases_sf"/>
</dbReference>
<dbReference type="Gene3D" id="3.40.50.150">
    <property type="entry name" value="Vaccinia Virus protein VP39"/>
    <property type="match status" value="1"/>
</dbReference>
<dbReference type="RefSeq" id="WP_094453238.1">
    <property type="nucleotide sequence ID" value="NZ_NOXU01000017.1"/>
</dbReference>
<dbReference type="EMBL" id="NOXU01000017">
    <property type="protein sequence ID" value="OYQ37152.1"/>
    <property type="molecule type" value="Genomic_DNA"/>
</dbReference>
<accession>A0A255Z6U6</accession>
<feature type="domain" description="Methyltransferase FkbM" evidence="1">
    <location>
        <begin position="426"/>
        <end position="584"/>
    </location>
</feature>
<dbReference type="OrthoDB" id="8445658at2"/>
<sequence>MNAALLPPVPRILVIDLTCRGDGTATGALKETLFADWPRDSYLQVHAAGSDGLGLAGSPAFAGRYAGQADDGQVSEIIRAFAPQLILYRPVPERPGLHLFAMGVIRQFAQVPLAIWIMDDWPTSLALQQPSLAACLDHDLRWLLNRAVLRLAICTAMCAAFTERYGVPFLPFGNGVEPATPPVRAARTGPFTLRYSGSLAANMTLHALILLSQAVEQLNADGIACRLEINTRPFWRDTAQMRFTPFSHTILTVHDRTEADYLRWLAEGDAVVIAYNFDEMSAIYCRYSMANKLPEMLVSGAPLLALGPADNATISYVREQGCGLVVDQRDVTVLRQALAGLIASPAEQSRLADQAVAVAQTCFEIGAIRRDFMQALSTAAGPALPQQHIVSDTHWRLARARLDETEMIARLFDQAPPAEYRPVMLDVGAHFGSSSQYFVNRGWRIFCFEPDPANRAKLETRFSGQEGLSIHAVALGEAEAASVPFFTSTESTGISSLLAFRDSHTCAEHVPVTTIDAFTREHGITRVDFLKIDAEGWDFRVLKGVPWDRLRPDVIECEFEDAKTTHLGYRMIDMADLLVGLGYSVYVSEWHPIIRYGIRHDWCRMSVYPTRLRDPDCWGNLLAFRTDPGPVAVNRAIDQCLKVDSPAAIAWTRQAVAHPHIIAMADDLRAVPADRPVWIYGASQGGRIVLDILNAQGGRQVAGFIDTFRDGEMNGLPVRRLASLDLYGMAPASIVVASQFSREIIRSMRMLPQDWLYDAALFLVRRKG</sequence>
<protein>
    <recommendedName>
        <fullName evidence="1">Methyltransferase FkbM domain-containing protein</fullName>
    </recommendedName>
</protein>
<reference evidence="2 3" key="1">
    <citation type="submission" date="2017-07" db="EMBL/GenBank/DDBJ databases">
        <title>Niveispirillum cyanobacteriorum sp. nov., isolated from cyanobacterial aggregates in a eutrophic lake.</title>
        <authorList>
            <person name="Cai H."/>
        </authorList>
    </citation>
    <scope>NUCLEOTIDE SEQUENCE [LARGE SCALE GENOMIC DNA]</scope>
    <source>
        <strain evidence="3">TH1-14</strain>
    </source>
</reference>
<dbReference type="PANTHER" id="PTHR34203">
    <property type="entry name" value="METHYLTRANSFERASE, FKBM FAMILY PROTEIN"/>
    <property type="match status" value="1"/>
</dbReference>
<dbReference type="InterPro" id="IPR052514">
    <property type="entry name" value="SAM-dependent_MTase"/>
</dbReference>
<evidence type="ECO:0000313" key="3">
    <source>
        <dbReference type="Proteomes" id="UP000216998"/>
    </source>
</evidence>
<dbReference type="Gene3D" id="3.40.50.2000">
    <property type="entry name" value="Glycogen Phosphorylase B"/>
    <property type="match status" value="1"/>
</dbReference>
<dbReference type="Pfam" id="PF05050">
    <property type="entry name" value="Methyltransf_21"/>
    <property type="match status" value="1"/>
</dbReference>
<name>A0A255Z6U6_9PROT</name>
<gene>
    <name evidence="2" type="ORF">CHU95_02050</name>
</gene>
<proteinExistence type="predicted"/>
<dbReference type="SUPFAM" id="SSF53335">
    <property type="entry name" value="S-adenosyl-L-methionine-dependent methyltransferases"/>
    <property type="match status" value="1"/>
</dbReference>
<keyword evidence="3" id="KW-1185">Reference proteome</keyword>
<evidence type="ECO:0000313" key="2">
    <source>
        <dbReference type="EMBL" id="OYQ37152.1"/>
    </source>
</evidence>
<dbReference type="Proteomes" id="UP000216998">
    <property type="component" value="Unassembled WGS sequence"/>
</dbReference>
<comment type="caution">
    <text evidence="2">The sequence shown here is derived from an EMBL/GenBank/DDBJ whole genome shotgun (WGS) entry which is preliminary data.</text>
</comment>
<dbReference type="PANTHER" id="PTHR34203:SF15">
    <property type="entry name" value="SLL1173 PROTEIN"/>
    <property type="match status" value="1"/>
</dbReference>
<dbReference type="NCBIfam" id="TIGR01444">
    <property type="entry name" value="fkbM_fam"/>
    <property type="match status" value="1"/>
</dbReference>
<organism evidence="2 3">
    <name type="scientific">Niveispirillum lacus</name>
    <dbReference type="NCBI Taxonomy" id="1981099"/>
    <lineage>
        <taxon>Bacteria</taxon>
        <taxon>Pseudomonadati</taxon>
        <taxon>Pseudomonadota</taxon>
        <taxon>Alphaproteobacteria</taxon>
        <taxon>Rhodospirillales</taxon>
        <taxon>Azospirillaceae</taxon>
        <taxon>Niveispirillum</taxon>
    </lineage>
</organism>